<dbReference type="PANTHER" id="PTHR15067:SF7">
    <property type="entry name" value="E3 UBIQUITIN-PROTEIN LIGASE DMA1-RELATED"/>
    <property type="match status" value="1"/>
</dbReference>
<feature type="compositionally biased region" description="Low complexity" evidence="7">
    <location>
        <begin position="581"/>
        <end position="591"/>
    </location>
</feature>
<keyword evidence="1" id="KW-0808">Transferase</keyword>
<keyword evidence="5" id="KW-0862">Zinc</keyword>
<evidence type="ECO:0000256" key="2">
    <source>
        <dbReference type="ARBA" id="ARBA00022723"/>
    </source>
</evidence>
<feature type="region of interest" description="Disordered" evidence="7">
    <location>
        <begin position="404"/>
        <end position="511"/>
    </location>
</feature>
<dbReference type="InterPro" id="IPR000253">
    <property type="entry name" value="FHA_dom"/>
</dbReference>
<feature type="compositionally biased region" description="Low complexity" evidence="7">
    <location>
        <begin position="404"/>
        <end position="413"/>
    </location>
</feature>
<feature type="region of interest" description="Disordered" evidence="7">
    <location>
        <begin position="53"/>
        <end position="74"/>
    </location>
</feature>
<protein>
    <recommendedName>
        <fullName evidence="12">SMAD/FHA domain-containing protein</fullName>
    </recommendedName>
</protein>
<dbReference type="STRING" id="90262.A0A1X2IJT6"/>
<feature type="compositionally biased region" description="Low complexity" evidence="7">
    <location>
        <begin position="678"/>
        <end position="691"/>
    </location>
</feature>
<feature type="domain" description="FHA" evidence="8">
    <location>
        <begin position="123"/>
        <end position="177"/>
    </location>
</feature>
<feature type="compositionally biased region" description="Polar residues" evidence="7">
    <location>
        <begin position="436"/>
        <end position="448"/>
    </location>
</feature>
<dbReference type="GO" id="GO:0005829">
    <property type="term" value="C:cytosol"/>
    <property type="evidence" value="ECO:0007669"/>
    <property type="project" value="TreeGrafter"/>
</dbReference>
<name>A0A1X2IJT6_9FUNG</name>
<dbReference type="SUPFAM" id="SSF57850">
    <property type="entry name" value="RING/U-box"/>
    <property type="match status" value="1"/>
</dbReference>
<evidence type="ECO:0000313" key="11">
    <source>
        <dbReference type="Proteomes" id="UP000193560"/>
    </source>
</evidence>
<dbReference type="GO" id="GO:0006511">
    <property type="term" value="P:ubiquitin-dependent protein catabolic process"/>
    <property type="evidence" value="ECO:0007669"/>
    <property type="project" value="TreeGrafter"/>
</dbReference>
<dbReference type="EMBL" id="MCGE01000009">
    <property type="protein sequence ID" value="ORZ17780.1"/>
    <property type="molecule type" value="Genomic_DNA"/>
</dbReference>
<keyword evidence="11" id="KW-1185">Reference proteome</keyword>
<dbReference type="GO" id="GO:0000151">
    <property type="term" value="C:ubiquitin ligase complex"/>
    <property type="evidence" value="ECO:0007669"/>
    <property type="project" value="TreeGrafter"/>
</dbReference>
<dbReference type="Proteomes" id="UP000193560">
    <property type="component" value="Unassembled WGS sequence"/>
</dbReference>
<evidence type="ECO:0000313" key="10">
    <source>
        <dbReference type="EMBL" id="ORZ17780.1"/>
    </source>
</evidence>
<dbReference type="SMART" id="SM00240">
    <property type="entry name" value="FHA"/>
    <property type="match status" value="1"/>
</dbReference>
<evidence type="ECO:0000259" key="9">
    <source>
        <dbReference type="PROSITE" id="PS50089"/>
    </source>
</evidence>
<evidence type="ECO:0000256" key="4">
    <source>
        <dbReference type="ARBA" id="ARBA00022786"/>
    </source>
</evidence>
<dbReference type="GO" id="GO:0061630">
    <property type="term" value="F:ubiquitin protein ligase activity"/>
    <property type="evidence" value="ECO:0007669"/>
    <property type="project" value="TreeGrafter"/>
</dbReference>
<feature type="compositionally biased region" description="Polar residues" evidence="7">
    <location>
        <begin position="699"/>
        <end position="719"/>
    </location>
</feature>
<dbReference type="OrthoDB" id="2286896at2759"/>
<dbReference type="Gene3D" id="3.30.40.10">
    <property type="entry name" value="Zinc/RING finger domain, C3HC4 (zinc finger)"/>
    <property type="match status" value="1"/>
</dbReference>
<dbReference type="SUPFAM" id="SSF49879">
    <property type="entry name" value="SMAD/FHA domain"/>
    <property type="match status" value="1"/>
</dbReference>
<dbReference type="PROSITE" id="PS50089">
    <property type="entry name" value="ZF_RING_2"/>
    <property type="match status" value="1"/>
</dbReference>
<keyword evidence="3 6" id="KW-0863">Zinc-finger</keyword>
<evidence type="ECO:0000256" key="5">
    <source>
        <dbReference type="ARBA" id="ARBA00022833"/>
    </source>
</evidence>
<gene>
    <name evidence="10" type="ORF">BCR42DRAFT_412500</name>
</gene>
<comment type="caution">
    <text evidence="10">The sequence shown here is derived from an EMBL/GenBank/DDBJ whole genome shotgun (WGS) entry which is preliminary data.</text>
</comment>
<evidence type="ECO:0000256" key="3">
    <source>
        <dbReference type="ARBA" id="ARBA00022771"/>
    </source>
</evidence>
<keyword evidence="4" id="KW-0833">Ubl conjugation pathway</keyword>
<feature type="compositionally biased region" description="Low complexity" evidence="7">
    <location>
        <begin position="492"/>
        <end position="508"/>
    </location>
</feature>
<reference evidence="10 11" key="1">
    <citation type="submission" date="2016-07" db="EMBL/GenBank/DDBJ databases">
        <title>Pervasive Adenine N6-methylation of Active Genes in Fungi.</title>
        <authorList>
            <consortium name="DOE Joint Genome Institute"/>
            <person name="Mondo S.J."/>
            <person name="Dannebaum R.O."/>
            <person name="Kuo R.C."/>
            <person name="Labutti K."/>
            <person name="Haridas S."/>
            <person name="Kuo A."/>
            <person name="Salamov A."/>
            <person name="Ahrendt S.R."/>
            <person name="Lipzen A."/>
            <person name="Sullivan W."/>
            <person name="Andreopoulos W.B."/>
            <person name="Clum A."/>
            <person name="Lindquist E."/>
            <person name="Daum C."/>
            <person name="Ramamoorthy G.K."/>
            <person name="Gryganskyi A."/>
            <person name="Culley D."/>
            <person name="Magnuson J.K."/>
            <person name="James T.Y."/>
            <person name="O'Malley M.A."/>
            <person name="Stajich J.E."/>
            <person name="Spatafora J.W."/>
            <person name="Visel A."/>
            <person name="Grigoriev I.V."/>
        </authorList>
    </citation>
    <scope>NUCLEOTIDE SEQUENCE [LARGE SCALE GENOMIC DNA]</scope>
    <source>
        <strain evidence="10 11">NRRL 1336</strain>
    </source>
</reference>
<dbReference type="GO" id="GO:0016567">
    <property type="term" value="P:protein ubiquitination"/>
    <property type="evidence" value="ECO:0007669"/>
    <property type="project" value="TreeGrafter"/>
</dbReference>
<feature type="compositionally biased region" description="Basic and acidic residues" evidence="7">
    <location>
        <begin position="606"/>
        <end position="617"/>
    </location>
</feature>
<dbReference type="Pfam" id="PF17123">
    <property type="entry name" value="zf-RING_11"/>
    <property type="match status" value="1"/>
</dbReference>
<keyword evidence="2" id="KW-0479">Metal-binding</keyword>
<feature type="region of interest" description="Disordered" evidence="7">
    <location>
        <begin position="677"/>
        <end position="746"/>
    </location>
</feature>
<evidence type="ECO:0008006" key="12">
    <source>
        <dbReference type="Google" id="ProtNLM"/>
    </source>
</evidence>
<feature type="region of interest" description="Disordered" evidence="7">
    <location>
        <begin position="534"/>
        <end position="643"/>
    </location>
</feature>
<dbReference type="AlphaFoldDB" id="A0A1X2IJT6"/>
<accession>A0A1X2IJT6</accession>
<dbReference type="Gene3D" id="2.60.200.20">
    <property type="match status" value="1"/>
</dbReference>
<evidence type="ECO:0000256" key="6">
    <source>
        <dbReference type="PROSITE-ProRule" id="PRU00175"/>
    </source>
</evidence>
<dbReference type="SMART" id="SM00184">
    <property type="entry name" value="RING"/>
    <property type="match status" value="1"/>
</dbReference>
<dbReference type="PANTHER" id="PTHR15067">
    <property type="entry name" value="E3 UBIQUITIN-PROTEIN LIGASE RNF8"/>
    <property type="match status" value="1"/>
</dbReference>
<dbReference type="GO" id="GO:0032153">
    <property type="term" value="C:cell division site"/>
    <property type="evidence" value="ECO:0007669"/>
    <property type="project" value="TreeGrafter"/>
</dbReference>
<sequence>MGDALCMMMVPPTTNTDEVEQSARVTTSTNERSSFRRSLNLSSGAFGLRRFSRSTSQEPMSDAIDTTTTTNNNVSPRRATIATSVTPRPANTLHVRIVPHIENPSRSLIFDIFDRELQAAVYIKIGRFTDRSPSPTHMSFKSKVVSRAHCEIWMEDGKLFVRDTKSSSGTFLNHLRISPPNQESRPYEVRDGDIVQLGVDYQNGVEEIYRSVKMRFEVNRSRRQRPISFNMAAFQNIRNLTNGGAIPSGSFGESQIQEQTASDSLFGTCHPPLPLDASAVLAQTKEQQQLTTSCAAANETTTDSAYSSSNEVVHGADQVEECCICLYALAPLQALFVSPCAHTYHYKCIRPLLSSYPGFQCPICRTYSDLDANTNLECHEIAEKYNLRRQSTIIDPSSTMTCITHTTSTTNTSQHRNSENDDAPQPQHPSILPPVSSASTSQQPQTDPNGDDDTTPLATLPSLDSRNGNKRRNLPGRSARDRRTVVVTEGDTTSASTSTPVPASASALPPLPTVTNNSTLMDTMDHSLPWQATRPGLPNNHSEQGLTERQNMTTSHDHQPSTPVDDNVIAIPDTRQTFPLSPTSTSTSPTTEHQPRRTNTTSGFVEKLKMVFFEKRKSSSAPVAPRERKRTNRPRPLSYPNFLLRRNYDEEQEDTSDNNNSNSNVYRHDEVLRRSDISSTSSSFSSPTSSTNNVVAPHPQQNTSTAAMGQALSRQSTTHLAEIEEEEETPWHQQQLHHYQAMSVDG</sequence>
<dbReference type="Pfam" id="PF00498">
    <property type="entry name" value="FHA"/>
    <property type="match status" value="1"/>
</dbReference>
<evidence type="ECO:0000256" key="7">
    <source>
        <dbReference type="SAM" id="MobiDB-lite"/>
    </source>
</evidence>
<proteinExistence type="predicted"/>
<evidence type="ECO:0000256" key="1">
    <source>
        <dbReference type="ARBA" id="ARBA00022679"/>
    </source>
</evidence>
<feature type="compositionally biased region" description="Polar residues" evidence="7">
    <location>
        <begin position="539"/>
        <end position="564"/>
    </location>
</feature>
<dbReference type="GO" id="GO:0008270">
    <property type="term" value="F:zinc ion binding"/>
    <property type="evidence" value="ECO:0007669"/>
    <property type="project" value="UniProtKB-KW"/>
</dbReference>
<dbReference type="InterPro" id="IPR001841">
    <property type="entry name" value="Znf_RING"/>
</dbReference>
<feature type="domain" description="RING-type" evidence="9">
    <location>
        <begin position="322"/>
        <end position="365"/>
    </location>
</feature>
<organism evidence="10 11">
    <name type="scientific">Absidia repens</name>
    <dbReference type="NCBI Taxonomy" id="90262"/>
    <lineage>
        <taxon>Eukaryota</taxon>
        <taxon>Fungi</taxon>
        <taxon>Fungi incertae sedis</taxon>
        <taxon>Mucoromycota</taxon>
        <taxon>Mucoromycotina</taxon>
        <taxon>Mucoromycetes</taxon>
        <taxon>Mucorales</taxon>
        <taxon>Cunninghamellaceae</taxon>
        <taxon>Absidia</taxon>
    </lineage>
</organism>
<dbReference type="PROSITE" id="PS50006">
    <property type="entry name" value="FHA_DOMAIN"/>
    <property type="match status" value="1"/>
</dbReference>
<dbReference type="InterPro" id="IPR008984">
    <property type="entry name" value="SMAD_FHA_dom_sf"/>
</dbReference>
<dbReference type="InterPro" id="IPR013083">
    <property type="entry name" value="Znf_RING/FYVE/PHD"/>
</dbReference>
<evidence type="ECO:0000259" key="8">
    <source>
        <dbReference type="PROSITE" id="PS50006"/>
    </source>
</evidence>